<protein>
    <submittedName>
        <fullName evidence="1">Uncharacterized protein</fullName>
    </submittedName>
</protein>
<reference evidence="1" key="1">
    <citation type="journal article" date="2019" name="Sci. Rep.">
        <title>Draft genome of Tanacetum cinerariifolium, the natural source of mosquito coil.</title>
        <authorList>
            <person name="Yamashiro T."/>
            <person name="Shiraishi A."/>
            <person name="Satake H."/>
            <person name="Nakayama K."/>
        </authorList>
    </citation>
    <scope>NUCLEOTIDE SEQUENCE</scope>
</reference>
<dbReference type="EMBL" id="BKCJ011771893">
    <property type="protein sequence ID" value="GFD51576.1"/>
    <property type="molecule type" value="Genomic_DNA"/>
</dbReference>
<proteinExistence type="predicted"/>
<comment type="caution">
    <text evidence="1">The sequence shown here is derived from an EMBL/GenBank/DDBJ whole genome shotgun (WGS) entry which is preliminary data.</text>
</comment>
<dbReference type="AlphaFoldDB" id="A0A699X107"/>
<feature type="non-terminal residue" evidence="1">
    <location>
        <position position="1"/>
    </location>
</feature>
<sequence length="77" mass="8066">AVEQLAVVLPPIGQRHNGGQQHAYRVAAAPLRHWQRQPPQRLNAGFDAGGAALQLPGQRLGIERSAGAGVAIMGLAQ</sequence>
<evidence type="ECO:0000313" key="1">
    <source>
        <dbReference type="EMBL" id="GFD51576.1"/>
    </source>
</evidence>
<organism evidence="1">
    <name type="scientific">Tanacetum cinerariifolium</name>
    <name type="common">Dalmatian daisy</name>
    <name type="synonym">Chrysanthemum cinerariifolium</name>
    <dbReference type="NCBI Taxonomy" id="118510"/>
    <lineage>
        <taxon>Eukaryota</taxon>
        <taxon>Viridiplantae</taxon>
        <taxon>Streptophyta</taxon>
        <taxon>Embryophyta</taxon>
        <taxon>Tracheophyta</taxon>
        <taxon>Spermatophyta</taxon>
        <taxon>Magnoliopsida</taxon>
        <taxon>eudicotyledons</taxon>
        <taxon>Gunneridae</taxon>
        <taxon>Pentapetalae</taxon>
        <taxon>asterids</taxon>
        <taxon>campanulids</taxon>
        <taxon>Asterales</taxon>
        <taxon>Asteraceae</taxon>
        <taxon>Asteroideae</taxon>
        <taxon>Anthemideae</taxon>
        <taxon>Anthemidinae</taxon>
        <taxon>Tanacetum</taxon>
    </lineage>
</organism>
<name>A0A699X107_TANCI</name>
<gene>
    <name evidence="1" type="ORF">Tci_923545</name>
</gene>
<accession>A0A699X107</accession>